<feature type="transmembrane region" description="Helical" evidence="1">
    <location>
        <begin position="5"/>
        <end position="23"/>
    </location>
</feature>
<protein>
    <submittedName>
        <fullName evidence="2">Uncharacterized protein</fullName>
    </submittedName>
</protein>
<proteinExistence type="predicted"/>
<evidence type="ECO:0000256" key="1">
    <source>
        <dbReference type="SAM" id="Phobius"/>
    </source>
</evidence>
<feature type="transmembrane region" description="Helical" evidence="1">
    <location>
        <begin position="29"/>
        <end position="48"/>
    </location>
</feature>
<evidence type="ECO:0000313" key="3">
    <source>
        <dbReference type="Proteomes" id="UP000034704"/>
    </source>
</evidence>
<dbReference type="AlphaFoldDB" id="A0A0G0ZI10"/>
<keyword evidence="1" id="KW-0472">Membrane</keyword>
<gene>
    <name evidence="2" type="ORF">UV12_C0001G0082</name>
</gene>
<dbReference type="STRING" id="1618756.UV12_C0001G0082"/>
<dbReference type="Proteomes" id="UP000034704">
    <property type="component" value="Unassembled WGS sequence"/>
</dbReference>
<dbReference type="EMBL" id="LCDG01000001">
    <property type="protein sequence ID" value="KKS48387.1"/>
    <property type="molecule type" value="Genomic_DNA"/>
</dbReference>
<keyword evidence="1" id="KW-1133">Transmembrane helix</keyword>
<organism evidence="2 3">
    <name type="scientific">Candidatus Nomurabacteria bacterium GW2011_GWC2_42_20</name>
    <dbReference type="NCBI Taxonomy" id="1618756"/>
    <lineage>
        <taxon>Bacteria</taxon>
        <taxon>Candidatus Nomuraibacteriota</taxon>
    </lineage>
</organism>
<keyword evidence="1" id="KW-0812">Transmembrane</keyword>
<comment type="caution">
    <text evidence="2">The sequence shown here is derived from an EMBL/GenBank/DDBJ whole genome shotgun (WGS) entry which is preliminary data.</text>
</comment>
<name>A0A0G0ZI10_9BACT</name>
<reference evidence="2 3" key="1">
    <citation type="journal article" date="2015" name="Nature">
        <title>rRNA introns, odd ribosomes, and small enigmatic genomes across a large radiation of phyla.</title>
        <authorList>
            <person name="Brown C.T."/>
            <person name="Hug L.A."/>
            <person name="Thomas B.C."/>
            <person name="Sharon I."/>
            <person name="Castelle C.J."/>
            <person name="Singh A."/>
            <person name="Wilkins M.J."/>
            <person name="Williams K.H."/>
            <person name="Banfield J.F."/>
        </authorList>
    </citation>
    <scope>NUCLEOTIDE SEQUENCE [LARGE SCALE GENOMIC DNA]</scope>
</reference>
<evidence type="ECO:0000313" key="2">
    <source>
        <dbReference type="EMBL" id="KKS48387.1"/>
    </source>
</evidence>
<sequence>MEKDFIYLFIIIAIPWYEGDGFFHIQKDIIALISSIIYVIFSVFYILYKNQQLKSK</sequence>
<accession>A0A0G0ZI10</accession>